<dbReference type="Proteomes" id="UP000230002">
    <property type="component" value="Unassembled WGS sequence"/>
</dbReference>
<evidence type="ECO:0000256" key="2">
    <source>
        <dbReference type="SAM" id="Phobius"/>
    </source>
</evidence>
<name>A0A2G8SJ72_9APHY</name>
<keyword evidence="2" id="KW-0812">Transmembrane</keyword>
<dbReference type="OrthoDB" id="2607755at2759"/>
<feature type="compositionally biased region" description="Polar residues" evidence="1">
    <location>
        <begin position="79"/>
        <end position="94"/>
    </location>
</feature>
<evidence type="ECO:0000313" key="3">
    <source>
        <dbReference type="EMBL" id="PIL33800.1"/>
    </source>
</evidence>
<reference evidence="3 4" key="1">
    <citation type="journal article" date="2015" name="Sci. Rep.">
        <title>Chromosome-level genome map provides insights into diverse defense mechanisms in the medicinal fungus Ganoderma sinense.</title>
        <authorList>
            <person name="Zhu Y."/>
            <person name="Xu J."/>
            <person name="Sun C."/>
            <person name="Zhou S."/>
            <person name="Xu H."/>
            <person name="Nelson D.R."/>
            <person name="Qian J."/>
            <person name="Song J."/>
            <person name="Luo H."/>
            <person name="Xiang L."/>
            <person name="Li Y."/>
            <person name="Xu Z."/>
            <person name="Ji A."/>
            <person name="Wang L."/>
            <person name="Lu S."/>
            <person name="Hayward A."/>
            <person name="Sun W."/>
            <person name="Li X."/>
            <person name="Schwartz D.C."/>
            <person name="Wang Y."/>
            <person name="Chen S."/>
        </authorList>
    </citation>
    <scope>NUCLEOTIDE SEQUENCE [LARGE SCALE GENOMIC DNA]</scope>
    <source>
        <strain evidence="3 4">ZZ0214-1</strain>
    </source>
</reference>
<feature type="transmembrane region" description="Helical" evidence="2">
    <location>
        <begin position="117"/>
        <end position="135"/>
    </location>
</feature>
<gene>
    <name evidence="3" type="ORF">GSI_04425</name>
</gene>
<evidence type="ECO:0000256" key="1">
    <source>
        <dbReference type="SAM" id="MobiDB-lite"/>
    </source>
</evidence>
<dbReference type="AlphaFoldDB" id="A0A2G8SJ72"/>
<comment type="caution">
    <text evidence="3">The sequence shown here is derived from an EMBL/GenBank/DDBJ whole genome shotgun (WGS) entry which is preliminary data.</text>
</comment>
<feature type="region of interest" description="Disordered" evidence="1">
    <location>
        <begin position="79"/>
        <end position="102"/>
    </location>
</feature>
<keyword evidence="2" id="KW-1133">Transmembrane helix</keyword>
<proteinExistence type="predicted"/>
<dbReference type="EMBL" id="AYKW01000007">
    <property type="protein sequence ID" value="PIL33800.1"/>
    <property type="molecule type" value="Genomic_DNA"/>
</dbReference>
<sequence>MSRPKLFTAFRRSFFGPRSLRSQGINIENVKPVYDSGGLPWWARFTYFLVVADLVTVTTMCELSWNRWTKWEELSPQLSDSAPPSSNASFSLATSEPKDPSQVMGHYVLRPRWQRGFFAFTTFTTGIVLGAVLLGGRSRIVRRMFVLPAPQRSNTGRQVVIQSALHTKSQGVVIPLKRTKLVQSPEPTEMMIGLKDGRGHYSLGLEKAEVNGERRTLWEARKLMFTEWYGEKKGQQMFLNSSRVKGA</sequence>
<keyword evidence="4" id="KW-1185">Reference proteome</keyword>
<evidence type="ECO:0000313" key="4">
    <source>
        <dbReference type="Proteomes" id="UP000230002"/>
    </source>
</evidence>
<protein>
    <submittedName>
        <fullName evidence="3">Uncharacterized protein</fullName>
    </submittedName>
</protein>
<accession>A0A2G8SJ72</accession>
<organism evidence="3 4">
    <name type="scientific">Ganoderma sinense ZZ0214-1</name>
    <dbReference type="NCBI Taxonomy" id="1077348"/>
    <lineage>
        <taxon>Eukaryota</taxon>
        <taxon>Fungi</taxon>
        <taxon>Dikarya</taxon>
        <taxon>Basidiomycota</taxon>
        <taxon>Agaricomycotina</taxon>
        <taxon>Agaricomycetes</taxon>
        <taxon>Polyporales</taxon>
        <taxon>Polyporaceae</taxon>
        <taxon>Ganoderma</taxon>
    </lineage>
</organism>
<keyword evidence="2" id="KW-0472">Membrane</keyword>